<proteinExistence type="predicted"/>
<dbReference type="SUPFAM" id="SSF55874">
    <property type="entry name" value="ATPase domain of HSP90 chaperone/DNA topoisomerase II/histidine kinase"/>
    <property type="match status" value="1"/>
</dbReference>
<dbReference type="PANTHER" id="PTHR43065:SF34">
    <property type="entry name" value="SPORULATION KINASE A"/>
    <property type="match status" value="1"/>
</dbReference>
<dbReference type="EMBL" id="BMFV01000052">
    <property type="protein sequence ID" value="GGH88518.1"/>
    <property type="molecule type" value="Genomic_DNA"/>
</dbReference>
<dbReference type="SUPFAM" id="SSF47384">
    <property type="entry name" value="Homodimeric domain of signal transducing histidine kinase"/>
    <property type="match status" value="1"/>
</dbReference>
<name>A0A8J2ZZH8_9BACL</name>
<dbReference type="SMART" id="SM00388">
    <property type="entry name" value="HisKA"/>
    <property type="match status" value="1"/>
</dbReference>
<keyword evidence="5" id="KW-0547">Nucleotide-binding</keyword>
<dbReference type="PANTHER" id="PTHR43065">
    <property type="entry name" value="SENSOR HISTIDINE KINASE"/>
    <property type="match status" value="1"/>
</dbReference>
<keyword evidence="7" id="KW-0067">ATP-binding</keyword>
<dbReference type="AlphaFoldDB" id="A0A8J2ZZH8"/>
<gene>
    <name evidence="10" type="ORF">GCM10007096_41040</name>
</gene>
<dbReference type="GO" id="GO:0000155">
    <property type="term" value="F:phosphorelay sensor kinase activity"/>
    <property type="evidence" value="ECO:0007669"/>
    <property type="project" value="InterPro"/>
</dbReference>
<evidence type="ECO:0000256" key="2">
    <source>
        <dbReference type="ARBA" id="ARBA00012438"/>
    </source>
</evidence>
<dbReference type="InterPro" id="IPR005467">
    <property type="entry name" value="His_kinase_dom"/>
</dbReference>
<dbReference type="InterPro" id="IPR003594">
    <property type="entry name" value="HATPase_dom"/>
</dbReference>
<accession>A0A8J2ZZH8</accession>
<protein>
    <recommendedName>
        <fullName evidence="2">histidine kinase</fullName>
        <ecNumber evidence="2">2.7.13.3</ecNumber>
    </recommendedName>
</protein>
<dbReference type="InterPro" id="IPR036890">
    <property type="entry name" value="HATPase_C_sf"/>
</dbReference>
<keyword evidence="6" id="KW-0418">Kinase</keyword>
<organism evidence="10 11">
    <name type="scientific">Pullulanibacillus pueri</name>
    <dbReference type="NCBI Taxonomy" id="1437324"/>
    <lineage>
        <taxon>Bacteria</taxon>
        <taxon>Bacillati</taxon>
        <taxon>Bacillota</taxon>
        <taxon>Bacilli</taxon>
        <taxon>Bacillales</taxon>
        <taxon>Sporolactobacillaceae</taxon>
        <taxon>Pullulanibacillus</taxon>
    </lineage>
</organism>
<dbReference type="Pfam" id="PF00512">
    <property type="entry name" value="HisKA"/>
    <property type="match status" value="1"/>
</dbReference>
<dbReference type="Pfam" id="PF02518">
    <property type="entry name" value="HATPase_c"/>
    <property type="match status" value="1"/>
</dbReference>
<dbReference type="CDD" id="cd00082">
    <property type="entry name" value="HisKA"/>
    <property type="match status" value="1"/>
</dbReference>
<evidence type="ECO:0000256" key="1">
    <source>
        <dbReference type="ARBA" id="ARBA00000085"/>
    </source>
</evidence>
<dbReference type="SMART" id="SM00387">
    <property type="entry name" value="HATPase_c"/>
    <property type="match status" value="1"/>
</dbReference>
<evidence type="ECO:0000256" key="7">
    <source>
        <dbReference type="ARBA" id="ARBA00022840"/>
    </source>
</evidence>
<keyword evidence="11" id="KW-1185">Reference proteome</keyword>
<dbReference type="InterPro" id="IPR004358">
    <property type="entry name" value="Sig_transdc_His_kin-like_C"/>
</dbReference>
<evidence type="ECO:0000259" key="9">
    <source>
        <dbReference type="PROSITE" id="PS50109"/>
    </source>
</evidence>
<evidence type="ECO:0000313" key="11">
    <source>
        <dbReference type="Proteomes" id="UP000656813"/>
    </source>
</evidence>
<dbReference type="Gene3D" id="1.10.287.130">
    <property type="match status" value="1"/>
</dbReference>
<dbReference type="PROSITE" id="PS50109">
    <property type="entry name" value="HIS_KIN"/>
    <property type="match status" value="1"/>
</dbReference>
<sequence length="237" mass="26218">MCQSPHRNLEVSTSIEESKRLSLAGQLAAGIAHEIRNPLTAIKGFLQLIQKDFTGNTMYLEVITKEINRIELILSELLGLAKPHESKFEKKHLNDTLDHVMTLIQTQANMKGINLIKAYAKPLPECLYDENKLKQVFINLLKNAIEAMPQGGDILTQAESNDTHLRILIKDQGVGIPENHIGNIGQPFFTTKEKGTGLGLAVCQQIIREHSGILNIRSNATGTTIEIVLPIKNEGAQ</sequence>
<reference evidence="10" key="2">
    <citation type="submission" date="2020-09" db="EMBL/GenBank/DDBJ databases">
        <authorList>
            <person name="Sun Q."/>
            <person name="Zhou Y."/>
        </authorList>
    </citation>
    <scope>NUCLEOTIDE SEQUENCE</scope>
    <source>
        <strain evidence="10">CGMCC 1.12777</strain>
    </source>
</reference>
<comment type="catalytic activity">
    <reaction evidence="1">
        <text>ATP + protein L-histidine = ADP + protein N-phospho-L-histidine.</text>
        <dbReference type="EC" id="2.7.13.3"/>
    </reaction>
</comment>
<evidence type="ECO:0000313" key="10">
    <source>
        <dbReference type="EMBL" id="GGH88518.1"/>
    </source>
</evidence>
<keyword evidence="8" id="KW-0902">Two-component regulatory system</keyword>
<evidence type="ECO:0000256" key="8">
    <source>
        <dbReference type="ARBA" id="ARBA00023012"/>
    </source>
</evidence>
<evidence type="ECO:0000256" key="3">
    <source>
        <dbReference type="ARBA" id="ARBA00022553"/>
    </source>
</evidence>
<dbReference type="Proteomes" id="UP000656813">
    <property type="component" value="Unassembled WGS sequence"/>
</dbReference>
<evidence type="ECO:0000256" key="5">
    <source>
        <dbReference type="ARBA" id="ARBA00022741"/>
    </source>
</evidence>
<dbReference type="InterPro" id="IPR003661">
    <property type="entry name" value="HisK_dim/P_dom"/>
</dbReference>
<evidence type="ECO:0000256" key="6">
    <source>
        <dbReference type="ARBA" id="ARBA00022777"/>
    </source>
</evidence>
<dbReference type="InterPro" id="IPR036097">
    <property type="entry name" value="HisK_dim/P_sf"/>
</dbReference>
<reference evidence="10" key="1">
    <citation type="journal article" date="2014" name="Int. J. Syst. Evol. Microbiol.">
        <title>Complete genome sequence of Corynebacterium casei LMG S-19264T (=DSM 44701T), isolated from a smear-ripened cheese.</title>
        <authorList>
            <consortium name="US DOE Joint Genome Institute (JGI-PGF)"/>
            <person name="Walter F."/>
            <person name="Albersmeier A."/>
            <person name="Kalinowski J."/>
            <person name="Ruckert C."/>
        </authorList>
    </citation>
    <scope>NUCLEOTIDE SEQUENCE</scope>
    <source>
        <strain evidence="10">CGMCC 1.12777</strain>
    </source>
</reference>
<feature type="domain" description="Histidine kinase" evidence="9">
    <location>
        <begin position="30"/>
        <end position="233"/>
    </location>
</feature>
<dbReference type="PRINTS" id="PR00344">
    <property type="entry name" value="BCTRLSENSOR"/>
</dbReference>
<dbReference type="Gene3D" id="3.30.565.10">
    <property type="entry name" value="Histidine kinase-like ATPase, C-terminal domain"/>
    <property type="match status" value="1"/>
</dbReference>
<evidence type="ECO:0000256" key="4">
    <source>
        <dbReference type="ARBA" id="ARBA00022679"/>
    </source>
</evidence>
<dbReference type="GO" id="GO:0005524">
    <property type="term" value="F:ATP binding"/>
    <property type="evidence" value="ECO:0007669"/>
    <property type="project" value="UniProtKB-KW"/>
</dbReference>
<keyword evidence="4" id="KW-0808">Transferase</keyword>
<comment type="caution">
    <text evidence="10">The sequence shown here is derived from an EMBL/GenBank/DDBJ whole genome shotgun (WGS) entry which is preliminary data.</text>
</comment>
<dbReference type="RefSeq" id="WP_188499253.1">
    <property type="nucleotide sequence ID" value="NZ_BMFV01000052.1"/>
</dbReference>
<dbReference type="EC" id="2.7.13.3" evidence="2"/>
<keyword evidence="3" id="KW-0597">Phosphoprotein</keyword>
<dbReference type="CDD" id="cd00075">
    <property type="entry name" value="HATPase"/>
    <property type="match status" value="1"/>
</dbReference>